<feature type="domain" description="Virulence-associated protein E-like" evidence="1">
    <location>
        <begin position="447"/>
        <end position="661"/>
    </location>
</feature>
<proteinExistence type="predicted"/>
<dbReference type="AlphaFoldDB" id="A0A1W7AEU1"/>
<dbReference type="Pfam" id="PF05272">
    <property type="entry name" value="VapE-like_dom"/>
    <property type="match status" value="1"/>
</dbReference>
<dbReference type="KEGG" id="mcak:MCCS_25250"/>
<dbReference type="OrthoDB" id="9763644at2"/>
<keyword evidence="3" id="KW-1185">Reference proteome</keyword>
<protein>
    <submittedName>
        <fullName evidence="2">Virulence-associated protein E</fullName>
    </submittedName>
</protein>
<evidence type="ECO:0000313" key="2">
    <source>
        <dbReference type="EMBL" id="ARQ08081.1"/>
    </source>
</evidence>
<organism evidence="2 3">
    <name type="scientific">Macrococcoides canis</name>
    <dbReference type="NCBI Taxonomy" id="1855823"/>
    <lineage>
        <taxon>Bacteria</taxon>
        <taxon>Bacillati</taxon>
        <taxon>Bacillota</taxon>
        <taxon>Bacilli</taxon>
        <taxon>Bacillales</taxon>
        <taxon>Staphylococcaceae</taxon>
        <taxon>Macrococcoides</taxon>
    </lineage>
</organism>
<dbReference type="RefSeq" id="WP_086043598.1">
    <property type="nucleotide sequence ID" value="NZ_CBCRZA010000009.1"/>
</dbReference>
<sequence length="768" mass="89113">MALNIDTEILKPLFDNVPGELKAHDNWVLWKKARTKNGTYTKVPYYTKTKKASSTDSKTWLSFDKAKALYDKGGFDGIGFVFDAKAKIIGIDLDNIDSKKISDHKFIDNWKDKTYTELSPSGNGVHLYIIADVPDQFHPGFNNRDGNIEAYSMARFFTVTGHVLGTLEVTGQQELANKLYNKYGTNIEPMKNLQALLDIPVDESMDAKEVLRRIEKSTNQEKKDRILTLLNTGDYQSLGFESHSNADYSLINDLLFYSDLNYQLVYEMMSDSPLCGREKWESPRRHPLHPETHTSYGYYSIVKCCDQYLTQNKKTYSTYHLQRAEDEFEEIVETQAEDNKDWLKRLEINSKTGTILNSRRNMNLIIENDSKLKNIFRFNEFSSTREIGDKPFWRLPGDTSVYWTDNDESALKNYISNVYGVEGDNRIRDLLNETFYKNTYHPVKEYLDSLEWDGEPRLNSLFIDYLGAPNTAYIKRITELSFIGAIKRIYEPGCKHDTMIVLYGHQGVGKSYILKRLAKEWFNDSIIKISDKDGYMALQGSWIIEFSELASWNKKEVEDVKQFVSSQVDTYREPYQRHQTRKPRQCVFFGTTNNREFLNDSTGARRFYPIDVGTQESKFNVFSDLTDEVINQIWAEAVDKYRLGLSNVLDPKSDGDIIEQAQEVQKLHTEDDGLADRIIAYLDTPLHELDGTLGEVQEDDYEYLDRINWEMVWDNIIFGKGMATTSQKRKINNALNSIEWLKPKSSIRFTKYDFTKKYGHTRGFMVNR</sequence>
<dbReference type="PANTHER" id="PTHR34985:SF1">
    <property type="entry name" value="SLR0554 PROTEIN"/>
    <property type="match status" value="1"/>
</dbReference>
<accession>A0A1W7AEU1</accession>
<reference evidence="2 3" key="1">
    <citation type="journal article" date="2017" name="Int. J. Syst. Evol. Microbiol.">
        <title>Macrococcus canis sp. nov., a skin bacterium associated with infections in dogs.</title>
        <authorList>
            <person name="Gobeli Brawand S."/>
            <person name="Cotting K."/>
            <person name="Gomez-Sanz E."/>
            <person name="Collaud A."/>
            <person name="Thomann A."/>
            <person name="Brodard I."/>
            <person name="Rodriguez-Campos S."/>
            <person name="Strauss C."/>
            <person name="Perreten V."/>
        </authorList>
    </citation>
    <scope>NUCLEOTIDE SEQUENCE [LARGE SCALE GENOMIC DNA]</scope>
    <source>
        <strain evidence="2 3">KM45013</strain>
    </source>
</reference>
<name>A0A1W7AEU1_9STAP</name>
<dbReference type="PANTHER" id="PTHR34985">
    <property type="entry name" value="SLR0554 PROTEIN"/>
    <property type="match status" value="1"/>
</dbReference>
<dbReference type="Proteomes" id="UP000194154">
    <property type="component" value="Chromosome"/>
</dbReference>
<evidence type="ECO:0000313" key="3">
    <source>
        <dbReference type="Proteomes" id="UP000194154"/>
    </source>
</evidence>
<dbReference type="EMBL" id="CP021059">
    <property type="protein sequence ID" value="ARQ08081.1"/>
    <property type="molecule type" value="Genomic_DNA"/>
</dbReference>
<dbReference type="InterPro" id="IPR007936">
    <property type="entry name" value="VapE-like_dom"/>
</dbReference>
<dbReference type="STRING" id="1855823.MCCS_25250"/>
<dbReference type="GeneID" id="35296589"/>
<dbReference type="SUPFAM" id="SSF52540">
    <property type="entry name" value="P-loop containing nucleoside triphosphate hydrolases"/>
    <property type="match status" value="1"/>
</dbReference>
<dbReference type="InterPro" id="IPR027417">
    <property type="entry name" value="P-loop_NTPase"/>
</dbReference>
<gene>
    <name evidence="2" type="ORF">MCCS_25250</name>
</gene>
<evidence type="ECO:0000259" key="1">
    <source>
        <dbReference type="Pfam" id="PF05272"/>
    </source>
</evidence>